<dbReference type="GO" id="GO:0097060">
    <property type="term" value="C:synaptic membrane"/>
    <property type="evidence" value="ECO:0007669"/>
    <property type="project" value="TreeGrafter"/>
</dbReference>
<dbReference type="GO" id="GO:0046578">
    <property type="term" value="P:regulation of Ras protein signal transduction"/>
    <property type="evidence" value="ECO:0007669"/>
    <property type="project" value="TreeGrafter"/>
</dbReference>
<dbReference type="CDD" id="cd00030">
    <property type="entry name" value="C2"/>
    <property type="match status" value="1"/>
</dbReference>
<feature type="region of interest" description="Disordered" evidence="4">
    <location>
        <begin position="2179"/>
        <end position="2199"/>
    </location>
</feature>
<dbReference type="InterPro" id="IPR036034">
    <property type="entry name" value="PDZ_sf"/>
</dbReference>
<dbReference type="GO" id="GO:0003723">
    <property type="term" value="F:RNA binding"/>
    <property type="evidence" value="ECO:0007669"/>
    <property type="project" value="UniProtKB-UniRule"/>
</dbReference>
<reference evidence="11" key="1">
    <citation type="journal article" date="2020" name="PLoS Negl. Trop. Dis.">
        <title>High-quality nuclear genome for Sarcoptes scabiei-A critical resource for a neglected parasite.</title>
        <authorList>
            <person name="Korhonen P.K."/>
            <person name="Gasser R.B."/>
            <person name="Ma G."/>
            <person name="Wang T."/>
            <person name="Stroehlein A.J."/>
            <person name="Young N.D."/>
            <person name="Ang C.S."/>
            <person name="Fernando D.D."/>
            <person name="Lu H.C."/>
            <person name="Taylor S."/>
            <person name="Reynolds S.L."/>
            <person name="Mofiz E."/>
            <person name="Najaraj S.H."/>
            <person name="Gowda H."/>
            <person name="Madugundu A."/>
            <person name="Renuse S."/>
            <person name="Holt D."/>
            <person name="Pandey A."/>
            <person name="Papenfuss A.T."/>
            <person name="Fischer K."/>
        </authorList>
    </citation>
    <scope>NUCLEOTIDE SEQUENCE [LARGE SCALE GENOMIC DNA]</scope>
</reference>
<proteinExistence type="predicted"/>
<feature type="domain" description="C2" evidence="5">
    <location>
        <begin position="796"/>
        <end position="932"/>
    </location>
</feature>
<dbReference type="GO" id="GO:0016477">
    <property type="term" value="P:cell migration"/>
    <property type="evidence" value="ECO:0007669"/>
    <property type="project" value="TreeGrafter"/>
</dbReference>
<dbReference type="InterPro" id="IPR012677">
    <property type="entry name" value="Nucleotide-bd_a/b_plait_sf"/>
</dbReference>
<dbReference type="InterPro" id="IPR000504">
    <property type="entry name" value="RRM_dom"/>
</dbReference>
<dbReference type="Pfam" id="PF16367">
    <property type="entry name" value="RRM_7"/>
    <property type="match status" value="1"/>
</dbReference>
<dbReference type="Gene3D" id="1.10.555.10">
    <property type="entry name" value="Rho GTPase activation protein"/>
    <property type="match status" value="2"/>
</dbReference>
<evidence type="ECO:0000259" key="6">
    <source>
        <dbReference type="PROSITE" id="PS50102"/>
    </source>
</evidence>
<dbReference type="SUPFAM" id="SSF50156">
    <property type="entry name" value="PDZ domain-like"/>
    <property type="match status" value="1"/>
</dbReference>
<evidence type="ECO:0000256" key="3">
    <source>
        <dbReference type="PROSITE-ProRule" id="PRU00176"/>
    </source>
</evidence>
<dbReference type="PROSITE" id="PS50106">
    <property type="entry name" value="PDZ"/>
    <property type="match status" value="1"/>
</dbReference>
<feature type="compositionally biased region" description="Polar residues" evidence="4">
    <location>
        <begin position="755"/>
        <end position="781"/>
    </location>
</feature>
<dbReference type="Gene3D" id="3.30.70.330">
    <property type="match status" value="2"/>
</dbReference>
<dbReference type="PROSITE" id="PS50238">
    <property type="entry name" value="RHOGAP"/>
    <property type="match status" value="2"/>
</dbReference>
<dbReference type="GO" id="GO:0007165">
    <property type="term" value="P:signal transduction"/>
    <property type="evidence" value="ECO:0007669"/>
    <property type="project" value="InterPro"/>
</dbReference>
<keyword evidence="2 3" id="KW-0694">RNA-binding</keyword>
<dbReference type="EnsemblMetazoa" id="SSS_8352s_mrna">
    <property type="protein sequence ID" value="KAF7496352.1"/>
    <property type="gene ID" value="SSS_8352"/>
</dbReference>
<dbReference type="InterPro" id="IPR008936">
    <property type="entry name" value="Rho_GTPase_activation_prot"/>
</dbReference>
<dbReference type="InterPro" id="IPR035979">
    <property type="entry name" value="RBD_domain_sf"/>
</dbReference>
<evidence type="ECO:0000313" key="9">
    <source>
        <dbReference type="EMBL" id="KAF7496352.1"/>
    </source>
</evidence>
<dbReference type="InterPro" id="IPR001478">
    <property type="entry name" value="PDZ"/>
</dbReference>
<evidence type="ECO:0000313" key="11">
    <source>
        <dbReference type="Proteomes" id="UP000070412"/>
    </source>
</evidence>
<dbReference type="SUPFAM" id="SSF48350">
    <property type="entry name" value="GTPase activation domain, GAP"/>
    <property type="match status" value="2"/>
</dbReference>
<reference evidence="10" key="3">
    <citation type="submission" date="2022-06" db="UniProtKB">
        <authorList>
            <consortium name="EnsemblMetazoa"/>
        </authorList>
    </citation>
    <scope>IDENTIFICATION</scope>
</reference>
<evidence type="ECO:0000259" key="5">
    <source>
        <dbReference type="PROSITE" id="PS50004"/>
    </source>
</evidence>
<dbReference type="PROSITE" id="PS50102">
    <property type="entry name" value="RRM"/>
    <property type="match status" value="1"/>
</dbReference>
<dbReference type="EMBL" id="WVUK01000012">
    <property type="protein sequence ID" value="KAF7496352.1"/>
    <property type="molecule type" value="Genomic_DNA"/>
</dbReference>
<dbReference type="SUPFAM" id="SSF54928">
    <property type="entry name" value="RNA-binding domain, RBD"/>
    <property type="match status" value="1"/>
</dbReference>
<dbReference type="OrthoDB" id="120383at2759"/>
<dbReference type="InterPro" id="IPR000198">
    <property type="entry name" value="RhoGAP_dom"/>
</dbReference>
<feature type="region of interest" description="Disordered" evidence="4">
    <location>
        <begin position="733"/>
        <end position="790"/>
    </location>
</feature>
<dbReference type="PROSITE" id="PS50004">
    <property type="entry name" value="C2"/>
    <property type="match status" value="1"/>
</dbReference>
<accession>A0A834RGG5</accession>
<dbReference type="Pfam" id="PF25336">
    <property type="entry name" value="C2_SYDE"/>
    <property type="match status" value="1"/>
</dbReference>
<sequence length="2229" mass="254623">MYQTLLQNPVSLDRSQTMQPALSNQPQQSVLVMQSPNLNQNPFLRHSWLTLCCGSCRKNERRMTVRTQLLNPSLSNNYLYHQHFQHLRQPKESSTMEASTNQRIAVKPTSSSMMITSASIIPGANQQRYVGYSPFQMNPNFTINPSNPNVVANVGSTSNRQNIFYKNPTYSMNAQEFRSGRIVSDMVMHPDSFRRISGLTSEIFRQLEAVESQFDPSSLSSRYAEMERRGEMIIRILSPTHIPSQWLDNIVRRYGEGINLPSWIQFVEIIKRPGQTLGLYIREGDGIYTVDGVYISRIALESPVYQSGCLRVGDEILAINFVDISCMSLDDVVLIMSIPRRLILVIRAKPLNADHLLKNSTAYETGMSNSYYDSIQNDVYGQIDKIRKPVVVLKQQLTPNPFALDEDKNEAIAAAILNRSESEFESSIPFKEIAARAALRNPFQGDRFGTISDDLSNLAYKKFRRRRLLTLDNLADLNANTYFNNELQSKYLMSNRNPQHSSSSLLYHGRLSATGTRVPDRLIRTSSEQIIFDPESIADDDLLQNNLKQNQYRNFYKKQRHYSFDQSFDRSFRNSHSTQSLSYAQHGMAIPLPGMNEAVAVARKKYLRGKVLEDSPTNAEQFYANKKLVKNEFNSIATDKILPNRPNSVIGRQTSSGQTSSAILSEILDSLGQREAIQSDQRKPLAILNRLNSSSAYDKIRKNTDNQNMTPTHSAKLPTLDLKYEIESNRLNFQKISNSKPKDQNIRSFSERSNETSAEQHQPQFSNNSTSSIGQISTKPSRTLRIDPSGFQQYGPELHKQIANTQNDGQTSGFNGLLVIHLLGVRGLHLDKSPTKSSSLSAKVLYCVVECDRIYKARTAAAQSHELNSSNFDWDEVFDIDLFDTKEISFLFYTWDQSLSDFNLRHKQCSKGTIHLPSISTLTTQHIHAFELRLYDNPGAMFYLKLEYYDLKTTFSRSRFQTSYFKQTTKSLGSNESVLFGEDLSIVLNRESSTLPVPIIIKRCAEEIESRGISILGIYRLCGSSLVKKNLRELFEQDVWLPKISADHVPDINVLTSLSSSIQSSTSSKNISDSSFDCPNCAGQLLDFGELFECTNMNESPLISPMTNSSKMSESDKMNQTTLTDCSNESLLSDMQSSISTLQSFSSLADRSSKRSDKRAECIESSQPSILSFDQLVVSLKQENRTFMEQIERIKSAICTKIAPTALEDSDFEKSIPELASSDLSSNEFTRRRSSSTIMYWQQPDRINPTRSRTQSNIDRIQELNDQYRSSNGEFENNFVRNSNLIELESMGDWRSKTNFHRFQASLDSYQNIGGFKEYSDLNDRDHERETALNRRENSFCHNFLVANLLNRFDSFNNQYSPQTFDLHTIDRSYDLSFGQKKSCSMAENKSRKNFVDKGARFALNEKFFQRKEKSNDNQRKKEYQMQNVNRCNNQKLAGLYSEVSNENDLFTVGSYKSRNIDSEHACLNDSHHDNVEFEDEEYATSRSNSNHSTYGHIHGLSSITPMFHLMTGQMNFPQLNKSDNSLYDGLLNENELDNRARKHREEASRVEDCKSIFSISHFEYKPHCLADYSVKVFLGGVPWDMNNDDMLEVFKHFGVVSIQRPGKDVRPSRSSKDLSKAGYLYLIFDESKSVNKLINVCKITFDEEGSKYIYSISSKHSKKVKNVQVIPWDKEDSVYYRPGYNKEEICESRIVFLGALHGMMNSKSIFEALERIFGSVDYVVLDTDRFDYPMGFGRAQFSTDFAYQNAIDARFVKVVSQRFKKTIQIDPYLEDQKCSQCYFENGPVYCFDCRHYFCRLVKDYLRELPKPLFNQALYEMMDNSLTALIELDKAKLILSLIECLPETHRETARYLMNHIKLIQSNSDRNKMTSQALAVCFGPLFFCHSRSESIYKPIQFFKQILEIWPENNRGFAEANTKRSLNTDFSSTFQVKDSSLSDYRSKLKSNLSQRSYSLTRDRDGLFNDHIEDEENKSVRKARHLVKDWPSSVTLESTKINPESIDDVSDEKFKTCLITSDSVDKMMIESKPENRLTSSIVDNLNMNGKKFSDYKIESGSAALSTSHRPRFAQKDSTQNVSDKFSSTTFSTDRFSSKKYQFEFPKYSMEDEVIDQTYKKYLKKPTSDTDSFSIGNESISKTEADKFSNKFSFNSNNENEDSRLIGKRSNIIDRKEEFSAKLSPTSITDDHQKPLISGSGPSLTQLLPSHLSATMSSVSNTTASKSMINSVT</sequence>
<dbReference type="Proteomes" id="UP000070412">
    <property type="component" value="Unassembled WGS sequence"/>
</dbReference>
<dbReference type="InterPro" id="IPR034977">
    <property type="entry name" value="CPEB1_RRM1"/>
</dbReference>
<dbReference type="Pfam" id="PF00595">
    <property type="entry name" value="PDZ"/>
    <property type="match status" value="1"/>
</dbReference>
<evidence type="ECO:0000256" key="1">
    <source>
        <dbReference type="ARBA" id="ARBA00022468"/>
    </source>
</evidence>
<dbReference type="Gene3D" id="2.30.42.10">
    <property type="match status" value="1"/>
</dbReference>
<keyword evidence="11" id="KW-1185">Reference proteome</keyword>
<dbReference type="Pfam" id="PF00620">
    <property type="entry name" value="RhoGAP"/>
    <property type="match status" value="1"/>
</dbReference>
<reference evidence="9" key="2">
    <citation type="submission" date="2020-01" db="EMBL/GenBank/DDBJ databases">
        <authorList>
            <person name="Korhonen P.K.K."/>
            <person name="Guangxu M.G."/>
            <person name="Wang T.W."/>
            <person name="Stroehlein A.J.S."/>
            <person name="Young N.D."/>
            <person name="Ang C.-S.A."/>
            <person name="Fernando D.W.F."/>
            <person name="Lu H.L."/>
            <person name="Taylor S.T."/>
            <person name="Ehtesham M.E.M."/>
            <person name="Najaraj S.H.N."/>
            <person name="Harsha G.H.G."/>
            <person name="Madugundu A.M."/>
            <person name="Renuse S.R."/>
            <person name="Holt D.H."/>
            <person name="Pandey A.P."/>
            <person name="Papenfuss A.P."/>
            <person name="Gasser R.B.G."/>
            <person name="Fischer K.F."/>
        </authorList>
    </citation>
    <scope>NUCLEOTIDE SEQUENCE</scope>
    <source>
        <strain evidence="9">SSS_KF_BRIS2020</strain>
    </source>
</reference>
<protein>
    <submittedName>
        <fullName evidence="9">Cytoplasmic polyadenylation element-binding protein 1-A</fullName>
    </submittedName>
</protein>
<evidence type="ECO:0000259" key="7">
    <source>
        <dbReference type="PROSITE" id="PS50106"/>
    </source>
</evidence>
<dbReference type="PANTHER" id="PTHR46150:SF3">
    <property type="entry name" value="RHO GTPASE-ACTIVATING PROTEIN 100F"/>
    <property type="match status" value="1"/>
</dbReference>
<keyword evidence="1" id="KW-0343">GTPase activation</keyword>
<dbReference type="InterPro" id="IPR057459">
    <property type="entry name" value="SYDE1/2_C2"/>
</dbReference>
<feature type="domain" description="RRM" evidence="6">
    <location>
        <begin position="1575"/>
        <end position="1666"/>
    </location>
</feature>
<dbReference type="GO" id="GO:0030030">
    <property type="term" value="P:cell projection organization"/>
    <property type="evidence" value="ECO:0007669"/>
    <property type="project" value="TreeGrafter"/>
</dbReference>
<dbReference type="InterPro" id="IPR052118">
    <property type="entry name" value="Rho-GAP_regulator"/>
</dbReference>
<evidence type="ECO:0000256" key="4">
    <source>
        <dbReference type="SAM" id="MobiDB-lite"/>
    </source>
</evidence>
<name>A0A834RGG5_SARSC</name>
<feature type="domain" description="Rho-GAP" evidence="8">
    <location>
        <begin position="1696"/>
        <end position="1916"/>
    </location>
</feature>
<dbReference type="SMART" id="SM00324">
    <property type="entry name" value="RhoGAP"/>
    <property type="match status" value="1"/>
</dbReference>
<dbReference type="CDD" id="cd12723">
    <property type="entry name" value="RRM1_CPEB1"/>
    <property type="match status" value="1"/>
</dbReference>
<dbReference type="SMART" id="SM00228">
    <property type="entry name" value="PDZ"/>
    <property type="match status" value="1"/>
</dbReference>
<feature type="domain" description="PDZ" evidence="7">
    <location>
        <begin position="266"/>
        <end position="336"/>
    </location>
</feature>
<evidence type="ECO:0000259" key="8">
    <source>
        <dbReference type="PROSITE" id="PS50238"/>
    </source>
</evidence>
<dbReference type="GO" id="GO:0005096">
    <property type="term" value="F:GTPase activator activity"/>
    <property type="evidence" value="ECO:0007669"/>
    <property type="project" value="UniProtKB-KW"/>
</dbReference>
<feature type="compositionally biased region" description="Basic and acidic residues" evidence="4">
    <location>
        <begin position="740"/>
        <end position="754"/>
    </location>
</feature>
<dbReference type="InterPro" id="IPR000008">
    <property type="entry name" value="C2_dom"/>
</dbReference>
<evidence type="ECO:0000256" key="2">
    <source>
        <dbReference type="ARBA" id="ARBA00022884"/>
    </source>
</evidence>
<dbReference type="PANTHER" id="PTHR46150">
    <property type="entry name" value="RHO GTPASE-ACTIVATING PROTEIN 100F"/>
    <property type="match status" value="1"/>
</dbReference>
<gene>
    <name evidence="9" type="ORF">SSS_8352</name>
</gene>
<organism evidence="9">
    <name type="scientific">Sarcoptes scabiei</name>
    <name type="common">Itch mite</name>
    <name type="synonym">Acarus scabiei</name>
    <dbReference type="NCBI Taxonomy" id="52283"/>
    <lineage>
        <taxon>Eukaryota</taxon>
        <taxon>Metazoa</taxon>
        <taxon>Ecdysozoa</taxon>
        <taxon>Arthropoda</taxon>
        <taxon>Chelicerata</taxon>
        <taxon>Arachnida</taxon>
        <taxon>Acari</taxon>
        <taxon>Acariformes</taxon>
        <taxon>Sarcoptiformes</taxon>
        <taxon>Astigmata</taxon>
        <taxon>Psoroptidia</taxon>
        <taxon>Sarcoptoidea</taxon>
        <taxon>Sarcoptidae</taxon>
        <taxon>Sarcoptinae</taxon>
        <taxon>Sarcoptes</taxon>
    </lineage>
</organism>
<feature type="domain" description="Rho-GAP" evidence="8">
    <location>
        <begin position="982"/>
        <end position="1171"/>
    </location>
</feature>
<dbReference type="CDD" id="cd06718">
    <property type="entry name" value="PDZ_Par6-like"/>
    <property type="match status" value="1"/>
</dbReference>
<evidence type="ECO:0000313" key="10">
    <source>
        <dbReference type="EnsemblMetazoa" id="KAF7496352.1"/>
    </source>
</evidence>